<dbReference type="RefSeq" id="WP_106192058.1">
    <property type="nucleotide sequence ID" value="NZ_PVTF01000011.1"/>
</dbReference>
<keyword evidence="3" id="KW-1185">Reference proteome</keyword>
<dbReference type="OrthoDB" id="3806954at2"/>
<dbReference type="GO" id="GO:0043041">
    <property type="term" value="P:amino acid activation for nonribosomal peptide biosynthetic process"/>
    <property type="evidence" value="ECO:0007669"/>
    <property type="project" value="TreeGrafter"/>
</dbReference>
<reference evidence="2 3" key="1">
    <citation type="submission" date="2018-03" db="EMBL/GenBank/DDBJ databases">
        <title>Genomic Encyclopedia of Archaeal and Bacterial Type Strains, Phase II (KMG-II): from individual species to whole genera.</title>
        <authorList>
            <person name="Goeker M."/>
        </authorList>
    </citation>
    <scope>NUCLEOTIDE SEQUENCE [LARGE SCALE GENOMIC DNA]</scope>
    <source>
        <strain evidence="2 3">DSM 44720</strain>
    </source>
</reference>
<dbReference type="GO" id="GO:0031177">
    <property type="term" value="F:phosphopantetheine binding"/>
    <property type="evidence" value="ECO:0007669"/>
    <property type="project" value="TreeGrafter"/>
</dbReference>
<protein>
    <submittedName>
        <fullName evidence="2">Condensation domain-containing protein</fullName>
    </submittedName>
</protein>
<dbReference type="GO" id="GO:0003824">
    <property type="term" value="F:catalytic activity"/>
    <property type="evidence" value="ECO:0007669"/>
    <property type="project" value="InterPro"/>
</dbReference>
<name>A0A2T0STF9_9PSEU</name>
<sequence length="394" mass="42892">MTLLPHSLWQSFAWDLERLRPGFVDSPWFTMNAVLELRGPLDTGRLAVAVDRLIRRHEVLRTEVTGDGQVVTASPGTGLEVPAEGDVRDWTHAPVPLDVPIRVRLATTGPDAHVLALHLHHLVADPDTLWILLTDLGLLYAEELGGPPPPDPLGQFGDYTLAEAEIVHSGRPAAGAWWEAVVGRASFAGATPTQGEAFAYREEVLTAEEFTHVERGCVARRSTPMVTLLAALADGMARQVADGDMFLFTTIFGKRDRPRWQRVAGPCMVPSYLTAPRTDDHRRIVDAVRGCSAHARFPATEIRAMNPDVDSGIVPFFEYIPSHRPTTFTFGPIVGRVTAAAGPKDTGKAQELGIRLRKTDEGALHGHFSADGIGWSQESTRLLTAHVGAVVRAL</sequence>
<dbReference type="InterPro" id="IPR023213">
    <property type="entry name" value="CAT-like_dom_sf"/>
</dbReference>
<dbReference type="EMBL" id="PVTF01000011">
    <property type="protein sequence ID" value="PRY36680.1"/>
    <property type="molecule type" value="Genomic_DNA"/>
</dbReference>
<dbReference type="Gene3D" id="3.30.559.30">
    <property type="entry name" value="Nonribosomal peptide synthetase, condensation domain"/>
    <property type="match status" value="1"/>
</dbReference>
<dbReference type="PANTHER" id="PTHR45527:SF1">
    <property type="entry name" value="FATTY ACID SYNTHASE"/>
    <property type="match status" value="1"/>
</dbReference>
<organism evidence="2 3">
    <name type="scientific">Umezawaea tangerina</name>
    <dbReference type="NCBI Taxonomy" id="84725"/>
    <lineage>
        <taxon>Bacteria</taxon>
        <taxon>Bacillati</taxon>
        <taxon>Actinomycetota</taxon>
        <taxon>Actinomycetes</taxon>
        <taxon>Pseudonocardiales</taxon>
        <taxon>Pseudonocardiaceae</taxon>
        <taxon>Umezawaea</taxon>
    </lineage>
</organism>
<feature type="domain" description="Condensation" evidence="1">
    <location>
        <begin position="99"/>
        <end position="281"/>
    </location>
</feature>
<dbReference type="AlphaFoldDB" id="A0A2T0STF9"/>
<dbReference type="Gene3D" id="3.30.559.10">
    <property type="entry name" value="Chloramphenicol acetyltransferase-like domain"/>
    <property type="match status" value="1"/>
</dbReference>
<dbReference type="GO" id="GO:0044550">
    <property type="term" value="P:secondary metabolite biosynthetic process"/>
    <property type="evidence" value="ECO:0007669"/>
    <property type="project" value="TreeGrafter"/>
</dbReference>
<dbReference type="Pfam" id="PF00668">
    <property type="entry name" value="Condensation"/>
    <property type="match status" value="1"/>
</dbReference>
<dbReference type="GO" id="GO:0008610">
    <property type="term" value="P:lipid biosynthetic process"/>
    <property type="evidence" value="ECO:0007669"/>
    <property type="project" value="UniProtKB-ARBA"/>
</dbReference>
<dbReference type="InterPro" id="IPR001242">
    <property type="entry name" value="Condensation_dom"/>
</dbReference>
<gene>
    <name evidence="2" type="ORF">CLV43_11152</name>
</gene>
<comment type="caution">
    <text evidence="2">The sequence shown here is derived from an EMBL/GenBank/DDBJ whole genome shotgun (WGS) entry which is preliminary data.</text>
</comment>
<evidence type="ECO:0000313" key="3">
    <source>
        <dbReference type="Proteomes" id="UP000239494"/>
    </source>
</evidence>
<accession>A0A2T0STF9</accession>
<dbReference type="GO" id="GO:0005737">
    <property type="term" value="C:cytoplasm"/>
    <property type="evidence" value="ECO:0007669"/>
    <property type="project" value="TreeGrafter"/>
</dbReference>
<dbReference type="PANTHER" id="PTHR45527">
    <property type="entry name" value="NONRIBOSOMAL PEPTIDE SYNTHETASE"/>
    <property type="match status" value="1"/>
</dbReference>
<proteinExistence type="predicted"/>
<evidence type="ECO:0000259" key="1">
    <source>
        <dbReference type="Pfam" id="PF00668"/>
    </source>
</evidence>
<dbReference type="SUPFAM" id="SSF52777">
    <property type="entry name" value="CoA-dependent acyltransferases"/>
    <property type="match status" value="2"/>
</dbReference>
<evidence type="ECO:0000313" key="2">
    <source>
        <dbReference type="EMBL" id="PRY36680.1"/>
    </source>
</evidence>
<dbReference type="Proteomes" id="UP000239494">
    <property type="component" value="Unassembled WGS sequence"/>
</dbReference>